<sequence>MSVAGHGRAGQRGKKGRTGVSVARRTCGFERNKLGQDTRGGSVGDRLGESGQAGRSPPDRPARRRNPSQC</sequence>
<protein>
    <submittedName>
        <fullName evidence="2">Uncharacterized protein</fullName>
    </submittedName>
</protein>
<feature type="compositionally biased region" description="Basic and acidic residues" evidence="1">
    <location>
        <begin position="27"/>
        <end position="36"/>
    </location>
</feature>
<organism evidence="2 3">
    <name type="scientific">Diaporthe vaccinii</name>
    <dbReference type="NCBI Taxonomy" id="105482"/>
    <lineage>
        <taxon>Eukaryota</taxon>
        <taxon>Fungi</taxon>
        <taxon>Dikarya</taxon>
        <taxon>Ascomycota</taxon>
        <taxon>Pezizomycotina</taxon>
        <taxon>Sordariomycetes</taxon>
        <taxon>Sordariomycetidae</taxon>
        <taxon>Diaporthales</taxon>
        <taxon>Diaporthaceae</taxon>
        <taxon>Diaporthe</taxon>
        <taxon>Diaporthe eres species complex</taxon>
    </lineage>
</organism>
<dbReference type="EMBL" id="JBAWTH010000054">
    <property type="protein sequence ID" value="KAL2281781.1"/>
    <property type="molecule type" value="Genomic_DNA"/>
</dbReference>
<reference evidence="2 3" key="1">
    <citation type="submission" date="2024-03" db="EMBL/GenBank/DDBJ databases">
        <title>A high-quality draft genome sequence of Diaporthe vaccinii, a causative agent of upright dieback and viscid rot disease in cranberry plants.</title>
        <authorList>
            <person name="Sarrasin M."/>
            <person name="Lang B.F."/>
            <person name="Burger G."/>
        </authorList>
    </citation>
    <scope>NUCLEOTIDE SEQUENCE [LARGE SCALE GENOMIC DNA]</scope>
    <source>
        <strain evidence="2 3">IS7</strain>
    </source>
</reference>
<evidence type="ECO:0000313" key="2">
    <source>
        <dbReference type="EMBL" id="KAL2281781.1"/>
    </source>
</evidence>
<evidence type="ECO:0000256" key="1">
    <source>
        <dbReference type="SAM" id="MobiDB-lite"/>
    </source>
</evidence>
<accession>A0ABR4EH51</accession>
<name>A0ABR4EH51_9PEZI</name>
<keyword evidence="3" id="KW-1185">Reference proteome</keyword>
<evidence type="ECO:0000313" key="3">
    <source>
        <dbReference type="Proteomes" id="UP001600888"/>
    </source>
</evidence>
<comment type="caution">
    <text evidence="2">The sequence shown here is derived from an EMBL/GenBank/DDBJ whole genome shotgun (WGS) entry which is preliminary data.</text>
</comment>
<gene>
    <name evidence="2" type="ORF">FJTKL_11255</name>
</gene>
<dbReference type="Proteomes" id="UP001600888">
    <property type="component" value="Unassembled WGS sequence"/>
</dbReference>
<proteinExistence type="predicted"/>
<feature type="region of interest" description="Disordered" evidence="1">
    <location>
        <begin position="1"/>
        <end position="70"/>
    </location>
</feature>